<reference evidence="1 2" key="1">
    <citation type="submission" date="2018-08" db="EMBL/GenBank/DDBJ databases">
        <title>Genomic Encyclopedia of Archaeal and Bacterial Type Strains, Phase II (KMG-II): from individual species to whole genera.</title>
        <authorList>
            <person name="Goeker M."/>
        </authorList>
    </citation>
    <scope>NUCLEOTIDE SEQUENCE [LARGE SCALE GENOMIC DNA]</scope>
    <source>
        <strain evidence="1 2">ATCC 27112</strain>
    </source>
</reference>
<protein>
    <submittedName>
        <fullName evidence="1">Uncharacterized protein</fullName>
    </submittedName>
</protein>
<organism evidence="1 2">
    <name type="scientific">Anaeroplasma bactoclasticum</name>
    <dbReference type="NCBI Taxonomy" id="2088"/>
    <lineage>
        <taxon>Bacteria</taxon>
        <taxon>Bacillati</taxon>
        <taxon>Mycoplasmatota</taxon>
        <taxon>Mollicutes</taxon>
        <taxon>Anaeroplasmatales</taxon>
        <taxon>Anaeroplasmataceae</taxon>
        <taxon>Anaeroplasma</taxon>
    </lineage>
</organism>
<gene>
    <name evidence="1" type="ORF">EI71_01571</name>
</gene>
<evidence type="ECO:0000313" key="2">
    <source>
        <dbReference type="Proteomes" id="UP000266506"/>
    </source>
</evidence>
<proteinExistence type="predicted"/>
<dbReference type="AlphaFoldDB" id="A0A397QZP3"/>
<name>A0A397QZP3_9MOLU</name>
<sequence>MLEFFDADEKVGYASIYENHITFNKELLKYFSDCYRVRVGIDKEEEKAFIFLMDKDYALSGEVSESSLLKISLSKSYARISSRSLVDYVAKSFNLKIKSDGAIKLKAIFDEKKKAIVIFMGGEA</sequence>
<dbReference type="RefSeq" id="WP_119016675.1">
    <property type="nucleotide sequence ID" value="NZ_QXEV01000022.1"/>
</dbReference>
<dbReference type="EMBL" id="QXEV01000022">
    <property type="protein sequence ID" value="RIA66522.1"/>
    <property type="molecule type" value="Genomic_DNA"/>
</dbReference>
<accession>A0A397QZP3</accession>
<comment type="caution">
    <text evidence="1">The sequence shown here is derived from an EMBL/GenBank/DDBJ whole genome shotgun (WGS) entry which is preliminary data.</text>
</comment>
<dbReference type="InParanoid" id="A0A397QZP3"/>
<dbReference type="Proteomes" id="UP000266506">
    <property type="component" value="Unassembled WGS sequence"/>
</dbReference>
<keyword evidence="2" id="KW-1185">Reference proteome</keyword>
<evidence type="ECO:0000313" key="1">
    <source>
        <dbReference type="EMBL" id="RIA66522.1"/>
    </source>
</evidence>